<comment type="caution">
    <text evidence="2">The sequence shown here is derived from an EMBL/GenBank/DDBJ whole genome shotgun (WGS) entry which is preliminary data.</text>
</comment>
<dbReference type="Proteomes" id="UP000279331">
    <property type="component" value="Unassembled WGS sequence"/>
</dbReference>
<organism evidence="2 5">
    <name type="scientific">Mycobacterium persicum</name>
    <dbReference type="NCBI Taxonomy" id="1487726"/>
    <lineage>
        <taxon>Bacteria</taxon>
        <taxon>Bacillati</taxon>
        <taxon>Actinomycetota</taxon>
        <taxon>Actinomycetes</taxon>
        <taxon>Mycobacteriales</taxon>
        <taxon>Mycobacteriaceae</taxon>
        <taxon>Mycobacterium</taxon>
    </lineage>
</organism>
<evidence type="ECO:0000313" key="3">
    <source>
        <dbReference type="EMBL" id="VAZ99960.1"/>
    </source>
</evidence>
<evidence type="ECO:0000313" key="2">
    <source>
        <dbReference type="EMBL" id="VAZ85939.1"/>
    </source>
</evidence>
<dbReference type="Proteomes" id="UP000271464">
    <property type="component" value="Unassembled WGS sequence"/>
</dbReference>
<evidence type="ECO:0000313" key="5">
    <source>
        <dbReference type="Proteomes" id="UP000279331"/>
    </source>
</evidence>
<dbReference type="EMBL" id="UPHM01000130">
    <property type="protein sequence ID" value="VAZ99960.1"/>
    <property type="molecule type" value="Genomic_DNA"/>
</dbReference>
<feature type="region of interest" description="Disordered" evidence="1">
    <location>
        <begin position="123"/>
        <end position="179"/>
    </location>
</feature>
<reference evidence="4 5" key="1">
    <citation type="submission" date="2018-09" db="EMBL/GenBank/DDBJ databases">
        <authorList>
            <person name="Tagini F."/>
        </authorList>
    </citation>
    <scope>NUCLEOTIDE SEQUENCE [LARGE SCALE GENOMIC DNA]</scope>
    <source>
        <strain evidence="3 4">MK4</strain>
        <strain evidence="2 5">MK42</strain>
    </source>
</reference>
<proteinExistence type="predicted"/>
<protein>
    <submittedName>
        <fullName evidence="2">Uncharacterized protein</fullName>
    </submittedName>
</protein>
<evidence type="ECO:0000313" key="4">
    <source>
        <dbReference type="Proteomes" id="UP000271464"/>
    </source>
</evidence>
<accession>A0AB38UYR1</accession>
<gene>
    <name evidence="2" type="ORF">LAUMK42_04781</name>
    <name evidence="3" type="ORF">LAUMK4_04796</name>
</gene>
<sequence length="210" mass="22724">MTMAKDPRPDGCNGHSQAGTGLGGEGCSFALKICDGITTPTAPRVLNPPTAEFCGQQPVSAGSVSGRWRCAGRRGGVRRPGRIIRGRLHEADGWETGSRSRQCTRLGCLTTYRRVQRRYCGEPRRRSLGTPAAFGGQPPRPRPEQVDRRSFQRLSRHKRRLGTPAAPITAKSSRTSAQEHVHDEIVVPVSVDTLAANPVSTSAHNPTAVR</sequence>
<feature type="compositionally biased region" description="Basic and acidic residues" evidence="1">
    <location>
        <begin position="141"/>
        <end position="150"/>
    </location>
</feature>
<evidence type="ECO:0000256" key="1">
    <source>
        <dbReference type="SAM" id="MobiDB-lite"/>
    </source>
</evidence>
<keyword evidence="4" id="KW-1185">Reference proteome</keyword>
<dbReference type="AlphaFoldDB" id="A0AB38UYR1"/>
<name>A0AB38UYR1_9MYCO</name>
<dbReference type="EMBL" id="UPHL01000137">
    <property type="protein sequence ID" value="VAZ85939.1"/>
    <property type="molecule type" value="Genomic_DNA"/>
</dbReference>